<evidence type="ECO:0000256" key="6">
    <source>
        <dbReference type="PROSITE-ProRule" id="PRU00182"/>
    </source>
</evidence>
<keyword evidence="3 6" id="KW-0694">RNA-binding</keyword>
<accession>A0A426DRG4</accession>
<dbReference type="EMBL" id="RHJS01000002">
    <property type="protein sequence ID" value="RRK35262.1"/>
    <property type="molecule type" value="Genomic_DNA"/>
</dbReference>
<evidence type="ECO:0000259" key="8">
    <source>
        <dbReference type="SMART" id="SM00363"/>
    </source>
</evidence>
<dbReference type="InterPro" id="IPR002942">
    <property type="entry name" value="S4_RNA-bd"/>
</dbReference>
<proteinExistence type="inferred from homology"/>
<dbReference type="SUPFAM" id="SSF55174">
    <property type="entry name" value="Alpha-L RNA-binding motif"/>
    <property type="match status" value="1"/>
</dbReference>
<dbReference type="Pfam" id="PF00849">
    <property type="entry name" value="PseudoU_synth_2"/>
    <property type="match status" value="1"/>
</dbReference>
<comment type="caution">
    <text evidence="9">The sequence shown here is derived from an EMBL/GenBank/DDBJ whole genome shotgun (WGS) entry which is preliminary data.</text>
</comment>
<evidence type="ECO:0000256" key="3">
    <source>
        <dbReference type="ARBA" id="ARBA00022884"/>
    </source>
</evidence>
<dbReference type="NCBIfam" id="TIGR00005">
    <property type="entry name" value="rluA_subfam"/>
    <property type="match status" value="1"/>
</dbReference>
<dbReference type="SUPFAM" id="SSF55120">
    <property type="entry name" value="Pseudouridine synthase"/>
    <property type="match status" value="1"/>
</dbReference>
<gene>
    <name evidence="9" type="ORF">EBB54_09215</name>
</gene>
<sequence>MEEGGSERIDKLLSLRLSDFSRSYLQKLIREGAVLVNQKTVKANHKVNPGDWVRVTVPEPEQPDICPEKIPLDILYEDEEVLVVNKPKGMVVHPAPGHYSGTLVNAVMHHCQGKLSGINGVTRPGIVHRIDRDTTGSLVICKSDRAHQSLAEQLKEHSITRRYRAVVLGVIEGEGGTISAPIGRHPADRKKMSTLGGKKHAVTHYTVLERFYNDSLPAVRRCVFGGSKGGNTRGYTYVECTLETGRTHQIRVHMSSIGHPILGDEVYGPAKCPFSLTGQTLHAKTLGFLHPVTGAYMEFDAPLPDYFEELLCTLRN</sequence>
<dbReference type="AlphaFoldDB" id="A0A426DRG4"/>
<dbReference type="GO" id="GO:0000455">
    <property type="term" value="P:enzyme-directed rRNA pseudouridine synthesis"/>
    <property type="evidence" value="ECO:0007669"/>
    <property type="project" value="UniProtKB-ARBA"/>
</dbReference>
<evidence type="ECO:0000313" key="9">
    <source>
        <dbReference type="EMBL" id="RRK35262.1"/>
    </source>
</evidence>
<dbReference type="CDD" id="cd00165">
    <property type="entry name" value="S4"/>
    <property type="match status" value="1"/>
</dbReference>
<evidence type="ECO:0000256" key="1">
    <source>
        <dbReference type="ARBA" id="ARBA00000073"/>
    </source>
</evidence>
<evidence type="ECO:0000256" key="4">
    <source>
        <dbReference type="ARBA" id="ARBA00023235"/>
    </source>
</evidence>
<comment type="function">
    <text evidence="7">Responsible for synthesis of pseudouridine from uracil.</text>
</comment>
<reference evidence="9" key="1">
    <citation type="submission" date="2018-10" db="EMBL/GenBank/DDBJ databases">
        <title>Schaedlerella arabinophila gen. nov. sp. nov., isolated from the mouse intestinal tract and comparative analysis with the genome of the closely related altered Schaedler flora strain ASF502.</title>
        <authorList>
            <person name="Miyake S."/>
            <person name="Soh M."/>
            <person name="Seedorf H."/>
        </authorList>
    </citation>
    <scope>NUCLEOTIDE SEQUENCE [LARGE SCALE GENOMIC DNA]</scope>
    <source>
        <strain evidence="9">DSM 106076</strain>
    </source>
</reference>
<name>A0A426DRG4_9FIRM</name>
<dbReference type="Gene3D" id="3.30.2350.10">
    <property type="entry name" value="Pseudouridine synthase"/>
    <property type="match status" value="1"/>
</dbReference>
<organism evidence="9 10">
    <name type="scientific">Schaedlerella arabinosiphila</name>
    <dbReference type="NCBI Taxonomy" id="2044587"/>
    <lineage>
        <taxon>Bacteria</taxon>
        <taxon>Bacillati</taxon>
        <taxon>Bacillota</taxon>
        <taxon>Clostridia</taxon>
        <taxon>Lachnospirales</taxon>
        <taxon>Lachnospiraceae</taxon>
        <taxon>Schaedlerella</taxon>
    </lineage>
</organism>
<dbReference type="PROSITE" id="PS50889">
    <property type="entry name" value="S4"/>
    <property type="match status" value="1"/>
</dbReference>
<evidence type="ECO:0000256" key="5">
    <source>
        <dbReference type="PIRSR" id="PIRSR606225-1"/>
    </source>
</evidence>
<evidence type="ECO:0000256" key="7">
    <source>
        <dbReference type="RuleBase" id="RU362028"/>
    </source>
</evidence>
<feature type="active site" evidence="5">
    <location>
        <position position="131"/>
    </location>
</feature>
<dbReference type="PANTHER" id="PTHR21600">
    <property type="entry name" value="MITOCHONDRIAL RNA PSEUDOURIDINE SYNTHASE"/>
    <property type="match status" value="1"/>
</dbReference>
<dbReference type="SMART" id="SM00363">
    <property type="entry name" value="S4"/>
    <property type="match status" value="1"/>
</dbReference>
<dbReference type="InterPro" id="IPR036986">
    <property type="entry name" value="S4_RNA-bd_sf"/>
</dbReference>
<protein>
    <recommendedName>
        <fullName evidence="7">Pseudouridine synthase</fullName>
        <ecNumber evidence="7">5.4.99.-</ecNumber>
    </recommendedName>
</protein>
<evidence type="ECO:0000313" key="10">
    <source>
        <dbReference type="Proteomes" id="UP000274920"/>
    </source>
</evidence>
<dbReference type="CDD" id="cd02869">
    <property type="entry name" value="PseudoU_synth_RluA_like"/>
    <property type="match status" value="1"/>
</dbReference>
<dbReference type="Pfam" id="PF01479">
    <property type="entry name" value="S4"/>
    <property type="match status" value="1"/>
</dbReference>
<comment type="similarity">
    <text evidence="2 7">Belongs to the pseudouridine synthase RluA family.</text>
</comment>
<dbReference type="GO" id="GO:0120159">
    <property type="term" value="F:rRNA pseudouridine synthase activity"/>
    <property type="evidence" value="ECO:0007669"/>
    <property type="project" value="UniProtKB-ARBA"/>
</dbReference>
<dbReference type="Proteomes" id="UP000274920">
    <property type="component" value="Unassembled WGS sequence"/>
</dbReference>
<dbReference type="PANTHER" id="PTHR21600:SF44">
    <property type="entry name" value="RIBOSOMAL LARGE SUBUNIT PSEUDOURIDINE SYNTHASE D"/>
    <property type="match status" value="1"/>
</dbReference>
<dbReference type="GO" id="GO:0003723">
    <property type="term" value="F:RNA binding"/>
    <property type="evidence" value="ECO:0007669"/>
    <property type="project" value="UniProtKB-KW"/>
</dbReference>
<dbReference type="FunFam" id="3.30.2350.10:FF:000006">
    <property type="entry name" value="Pseudouridine synthase"/>
    <property type="match status" value="1"/>
</dbReference>
<dbReference type="EC" id="5.4.99.-" evidence="7"/>
<dbReference type="Gene3D" id="3.10.290.10">
    <property type="entry name" value="RNA-binding S4 domain"/>
    <property type="match status" value="1"/>
</dbReference>
<feature type="domain" description="RNA-binding S4" evidence="8">
    <location>
        <begin position="7"/>
        <end position="71"/>
    </location>
</feature>
<keyword evidence="10" id="KW-1185">Reference proteome</keyword>
<dbReference type="InterPro" id="IPR020103">
    <property type="entry name" value="PsdUridine_synth_cat_dom_sf"/>
</dbReference>
<dbReference type="InterPro" id="IPR050188">
    <property type="entry name" value="RluA_PseudoU_synthase"/>
</dbReference>
<keyword evidence="4 7" id="KW-0413">Isomerase</keyword>
<dbReference type="InterPro" id="IPR006225">
    <property type="entry name" value="PsdUridine_synth_RluC/D"/>
</dbReference>
<dbReference type="InterPro" id="IPR006145">
    <property type="entry name" value="PsdUridine_synth_RsuA/RluA"/>
</dbReference>
<evidence type="ECO:0000256" key="2">
    <source>
        <dbReference type="ARBA" id="ARBA00010876"/>
    </source>
</evidence>
<comment type="catalytic activity">
    <reaction evidence="1 7">
        <text>a uridine in RNA = a pseudouridine in RNA</text>
        <dbReference type="Rhea" id="RHEA:48348"/>
        <dbReference type="Rhea" id="RHEA-COMP:12068"/>
        <dbReference type="Rhea" id="RHEA-COMP:12069"/>
        <dbReference type="ChEBI" id="CHEBI:65314"/>
        <dbReference type="ChEBI" id="CHEBI:65315"/>
    </reaction>
</comment>